<feature type="region of interest" description="Disordered" evidence="1">
    <location>
        <begin position="1"/>
        <end position="46"/>
    </location>
</feature>
<protein>
    <submittedName>
        <fullName evidence="2">Uncharacterized protein</fullName>
    </submittedName>
</protein>
<evidence type="ECO:0000313" key="3">
    <source>
        <dbReference type="Proteomes" id="UP000824540"/>
    </source>
</evidence>
<keyword evidence="3" id="KW-1185">Reference proteome</keyword>
<reference evidence="2" key="1">
    <citation type="thesis" date="2021" institute="BYU ScholarsArchive" country="Provo, UT, USA">
        <title>Applications of and Algorithms for Genome Assembly and Genomic Analyses with an Emphasis on Marine Teleosts.</title>
        <authorList>
            <person name="Pickett B.D."/>
        </authorList>
    </citation>
    <scope>NUCLEOTIDE SEQUENCE</scope>
    <source>
        <strain evidence="2">HI-2016</strain>
    </source>
</reference>
<evidence type="ECO:0000313" key="2">
    <source>
        <dbReference type="EMBL" id="KAG9348133.1"/>
    </source>
</evidence>
<proteinExistence type="predicted"/>
<dbReference type="Proteomes" id="UP000824540">
    <property type="component" value="Unassembled WGS sequence"/>
</dbReference>
<feature type="compositionally biased region" description="Basic and acidic residues" evidence="1">
    <location>
        <begin position="9"/>
        <end position="23"/>
    </location>
</feature>
<name>A0A8T2P3V9_9TELE</name>
<organism evidence="2 3">
    <name type="scientific">Albula glossodonta</name>
    <name type="common">roundjaw bonefish</name>
    <dbReference type="NCBI Taxonomy" id="121402"/>
    <lineage>
        <taxon>Eukaryota</taxon>
        <taxon>Metazoa</taxon>
        <taxon>Chordata</taxon>
        <taxon>Craniata</taxon>
        <taxon>Vertebrata</taxon>
        <taxon>Euteleostomi</taxon>
        <taxon>Actinopterygii</taxon>
        <taxon>Neopterygii</taxon>
        <taxon>Teleostei</taxon>
        <taxon>Albuliformes</taxon>
        <taxon>Albulidae</taxon>
        <taxon>Albula</taxon>
    </lineage>
</organism>
<evidence type="ECO:0000256" key="1">
    <source>
        <dbReference type="SAM" id="MobiDB-lite"/>
    </source>
</evidence>
<dbReference type="EMBL" id="JAFBMS010000012">
    <property type="protein sequence ID" value="KAG9348133.1"/>
    <property type="molecule type" value="Genomic_DNA"/>
</dbReference>
<dbReference type="AlphaFoldDB" id="A0A8T2P3V9"/>
<comment type="caution">
    <text evidence="2">The sequence shown here is derived from an EMBL/GenBank/DDBJ whole genome shotgun (WGS) entry which is preliminary data.</text>
</comment>
<feature type="region of interest" description="Disordered" evidence="1">
    <location>
        <begin position="62"/>
        <end position="86"/>
    </location>
</feature>
<sequence length="86" mass="8995">MAHSAGAEGESRTSKGRAVKDGGNRLSALWGGTHGPPGKLLQAGGPGAPHCWYSHRIKESEPVQAESSSFLRTWVPGKDPTTCSNP</sequence>
<accession>A0A8T2P3V9</accession>
<gene>
    <name evidence="2" type="ORF">JZ751_004163</name>
</gene>